<gene>
    <name evidence="1" type="ORF">SS1G_00618</name>
</gene>
<reference evidence="2" key="1">
    <citation type="journal article" date="2011" name="PLoS Genet.">
        <title>Genomic analysis of the necrotrophic fungal pathogens Sclerotinia sclerotiorum and Botrytis cinerea.</title>
        <authorList>
            <person name="Amselem J."/>
            <person name="Cuomo C.A."/>
            <person name="van Kan J.A."/>
            <person name="Viaud M."/>
            <person name="Benito E.P."/>
            <person name="Couloux A."/>
            <person name="Coutinho P.M."/>
            <person name="de Vries R.P."/>
            <person name="Dyer P.S."/>
            <person name="Fillinger S."/>
            <person name="Fournier E."/>
            <person name="Gout L."/>
            <person name="Hahn M."/>
            <person name="Kohn L."/>
            <person name="Lapalu N."/>
            <person name="Plummer K.M."/>
            <person name="Pradier J.M."/>
            <person name="Quevillon E."/>
            <person name="Sharon A."/>
            <person name="Simon A."/>
            <person name="ten Have A."/>
            <person name="Tudzynski B."/>
            <person name="Tudzynski P."/>
            <person name="Wincker P."/>
            <person name="Andrew M."/>
            <person name="Anthouard V."/>
            <person name="Beever R.E."/>
            <person name="Beffa R."/>
            <person name="Benoit I."/>
            <person name="Bouzid O."/>
            <person name="Brault B."/>
            <person name="Chen Z."/>
            <person name="Choquer M."/>
            <person name="Collemare J."/>
            <person name="Cotton P."/>
            <person name="Danchin E.G."/>
            <person name="Da Silva C."/>
            <person name="Gautier A."/>
            <person name="Giraud C."/>
            <person name="Giraud T."/>
            <person name="Gonzalez C."/>
            <person name="Grossetete S."/>
            <person name="Guldener U."/>
            <person name="Henrissat B."/>
            <person name="Howlett B.J."/>
            <person name="Kodira C."/>
            <person name="Kretschmer M."/>
            <person name="Lappartient A."/>
            <person name="Leroch M."/>
            <person name="Levis C."/>
            <person name="Mauceli E."/>
            <person name="Neuveglise C."/>
            <person name="Oeser B."/>
            <person name="Pearson M."/>
            <person name="Poulain J."/>
            <person name="Poussereau N."/>
            <person name="Quesneville H."/>
            <person name="Rascle C."/>
            <person name="Schumacher J."/>
            <person name="Segurens B."/>
            <person name="Sexton A."/>
            <person name="Silva E."/>
            <person name="Sirven C."/>
            <person name="Soanes D.M."/>
            <person name="Talbot N.J."/>
            <person name="Templeton M."/>
            <person name="Yandava C."/>
            <person name="Yarden O."/>
            <person name="Zeng Q."/>
            <person name="Rollins J.A."/>
            <person name="Lebrun M.H."/>
            <person name="Dickman M."/>
        </authorList>
    </citation>
    <scope>NUCLEOTIDE SEQUENCE [LARGE SCALE GENOMIC DNA]</scope>
    <source>
        <strain evidence="2">ATCC 18683 / 1980 / Ss-1</strain>
    </source>
</reference>
<dbReference type="GeneID" id="5495122"/>
<keyword evidence="2" id="KW-1185">Reference proteome</keyword>
<protein>
    <submittedName>
        <fullName evidence="1">Uncharacterized protein</fullName>
    </submittedName>
</protein>
<dbReference type="Proteomes" id="UP000001312">
    <property type="component" value="Unassembled WGS sequence"/>
</dbReference>
<dbReference type="EMBL" id="CH476621">
    <property type="protein sequence ID" value="EDN91215.1"/>
    <property type="molecule type" value="Genomic_DNA"/>
</dbReference>
<accession>A7E5P3</accession>
<evidence type="ECO:0000313" key="2">
    <source>
        <dbReference type="Proteomes" id="UP000001312"/>
    </source>
</evidence>
<sequence>MAIDHTFSIHSHYLTRYAPGRAPSSTRLFPAPHYNASLDLETFKGGEKMTSENNSTSKNGGAKQRQCLRNSQCSHNKSLKIVIMHNLYIYHGFVMRTKTPCASIDDDFALPPTSNSGNLYSNQKVTMFPALPG</sequence>
<name>A7E5P3_SCLS1</name>
<evidence type="ECO:0000313" key="1">
    <source>
        <dbReference type="EMBL" id="EDN91215.1"/>
    </source>
</evidence>
<dbReference type="InParanoid" id="A7E5P3"/>
<dbReference type="AlphaFoldDB" id="A7E5P3"/>
<dbReference type="RefSeq" id="XP_001598529.1">
    <property type="nucleotide sequence ID" value="XM_001598479.1"/>
</dbReference>
<organism evidence="1 2">
    <name type="scientific">Sclerotinia sclerotiorum (strain ATCC 18683 / 1980 / Ss-1)</name>
    <name type="common">White mold</name>
    <name type="synonym">Whetzelinia sclerotiorum</name>
    <dbReference type="NCBI Taxonomy" id="665079"/>
    <lineage>
        <taxon>Eukaryota</taxon>
        <taxon>Fungi</taxon>
        <taxon>Dikarya</taxon>
        <taxon>Ascomycota</taxon>
        <taxon>Pezizomycotina</taxon>
        <taxon>Leotiomycetes</taxon>
        <taxon>Helotiales</taxon>
        <taxon>Sclerotiniaceae</taxon>
        <taxon>Sclerotinia</taxon>
    </lineage>
</organism>
<dbReference type="KEGG" id="ssl:SS1G_00618"/>
<dbReference type="HOGENOM" id="CLU_1907936_0_0_1"/>
<proteinExistence type="predicted"/>